<reference evidence="1 2" key="1">
    <citation type="submission" date="2016-02" db="EMBL/GenBank/DDBJ databases">
        <title>Draft genome sequence of Aeromonas trota strain 1999lcr isolated from cerebrospinal fluid (CSF).</title>
        <authorList>
            <person name="Dallagassa C.B."/>
            <person name="Prediger K.C."/>
            <person name="Weiss V.A."/>
            <person name="Assis F.E."/>
            <person name="Baura V."/>
            <person name="Cruz L.M."/>
            <person name="Souza E.M."/>
            <person name="Pedrosa F.O."/>
            <person name="Fadel-Picheth C.M."/>
        </authorList>
    </citation>
    <scope>NUCLEOTIDE SEQUENCE [LARGE SCALE GENOMIC DNA]</scope>
    <source>
        <strain evidence="1 2">1999lcr</strain>
    </source>
</reference>
<dbReference type="RefSeq" id="WP_061475449.1">
    <property type="nucleotide sequence ID" value="NZ_JMGO02000002.1"/>
</dbReference>
<evidence type="ECO:0000313" key="1">
    <source>
        <dbReference type="EMBL" id="KXU81343.1"/>
    </source>
</evidence>
<dbReference type="EMBL" id="JMGO02000002">
    <property type="protein sequence ID" value="KXU81343.1"/>
    <property type="molecule type" value="Genomic_DNA"/>
</dbReference>
<comment type="caution">
    <text evidence="1">The sequence shown here is derived from an EMBL/GenBank/DDBJ whole genome shotgun (WGS) entry which is preliminary data.</text>
</comment>
<accession>A0A175VLF4</accession>
<evidence type="ECO:0000313" key="2">
    <source>
        <dbReference type="Proteomes" id="UP000078435"/>
    </source>
</evidence>
<dbReference type="AlphaFoldDB" id="A0A175VLF4"/>
<dbReference type="OrthoDB" id="7067315at2"/>
<organism evidence="1 2">
    <name type="scientific">Aeromonas enteropelogenes</name>
    <name type="common">Aeromonas trota</name>
    <dbReference type="NCBI Taxonomy" id="29489"/>
    <lineage>
        <taxon>Bacteria</taxon>
        <taxon>Pseudomonadati</taxon>
        <taxon>Pseudomonadota</taxon>
        <taxon>Gammaproteobacteria</taxon>
        <taxon>Aeromonadales</taxon>
        <taxon>Aeromonadaceae</taxon>
        <taxon>Aeromonas</taxon>
    </lineage>
</organism>
<name>A0A175VLF4_AEREN</name>
<proteinExistence type="predicted"/>
<protein>
    <submittedName>
        <fullName evidence="1">Uncharacterized protein</fullName>
    </submittedName>
</protein>
<sequence length="222" mass="25895">MSNELIKNLKSFNRKERFYLIGQMLGNPEFRMDDNQLDKISKLIGLTIPRKYFAAIDYHLDWIYASLYLTKNNSKSCVERNFIEENGIAIDYQISGTQEDVDFLLAFVDHENTTHIVMIEAKGDSYFSNGQLDSKNKRFKAIFGNENTWPNVKPHFLICSPKKPQNVRIEDPAYFMLNQESKLTWFPLVMDTGKNKVTRCIEDMGNNKPCSEGDHWKVESRF</sequence>
<dbReference type="Proteomes" id="UP000078435">
    <property type="component" value="Unassembled WGS sequence"/>
</dbReference>
<gene>
    <name evidence="1" type="ORF">LCR_06435</name>
</gene>